<evidence type="ECO:0000256" key="3">
    <source>
        <dbReference type="ARBA" id="ARBA00011886"/>
    </source>
</evidence>
<dbReference type="InterPro" id="IPR035994">
    <property type="entry name" value="Nucleoside_phosphorylase_sf"/>
</dbReference>
<evidence type="ECO:0000259" key="8">
    <source>
        <dbReference type="Pfam" id="PF01048"/>
    </source>
</evidence>
<reference evidence="9 10" key="1">
    <citation type="submission" date="2019-02" db="EMBL/GenBank/DDBJ databases">
        <title>Deep-cultivation of Planctomycetes and their phenomic and genomic characterization uncovers novel biology.</title>
        <authorList>
            <person name="Wiegand S."/>
            <person name="Jogler M."/>
            <person name="Boedeker C."/>
            <person name="Pinto D."/>
            <person name="Vollmers J."/>
            <person name="Rivas-Marin E."/>
            <person name="Kohn T."/>
            <person name="Peeters S.H."/>
            <person name="Heuer A."/>
            <person name="Rast P."/>
            <person name="Oberbeckmann S."/>
            <person name="Bunk B."/>
            <person name="Jeske O."/>
            <person name="Meyerdierks A."/>
            <person name="Storesund J.E."/>
            <person name="Kallscheuer N."/>
            <person name="Luecker S."/>
            <person name="Lage O.M."/>
            <person name="Pohl T."/>
            <person name="Merkel B.J."/>
            <person name="Hornburger P."/>
            <person name="Mueller R.-W."/>
            <person name="Bruemmer F."/>
            <person name="Labrenz M."/>
            <person name="Spormann A.M."/>
            <person name="Op den Camp H."/>
            <person name="Overmann J."/>
            <person name="Amann R."/>
            <person name="Jetten M.S.M."/>
            <person name="Mascher T."/>
            <person name="Medema M.H."/>
            <person name="Devos D.P."/>
            <person name="Kaster A.-K."/>
            <person name="Ovreas L."/>
            <person name="Rohde M."/>
            <person name="Galperin M.Y."/>
            <person name="Jogler C."/>
        </authorList>
    </citation>
    <scope>NUCLEOTIDE SEQUENCE [LARGE SCALE GENOMIC DNA]</scope>
    <source>
        <strain evidence="9 10">TBK1r</strain>
    </source>
</reference>
<dbReference type="EMBL" id="CP036432">
    <property type="protein sequence ID" value="QDV83482.1"/>
    <property type="molecule type" value="Genomic_DNA"/>
</dbReference>
<name>A0ABX5XNB3_9BACT</name>
<evidence type="ECO:0000256" key="5">
    <source>
        <dbReference type="ARBA" id="ARBA00022679"/>
    </source>
</evidence>
<dbReference type="Pfam" id="PF01048">
    <property type="entry name" value="PNP_UDP_1"/>
    <property type="match status" value="2"/>
</dbReference>
<evidence type="ECO:0000256" key="4">
    <source>
        <dbReference type="ARBA" id="ARBA00022676"/>
    </source>
</evidence>
<dbReference type="Gene3D" id="3.40.50.1580">
    <property type="entry name" value="Nucleoside phosphorylase domain"/>
    <property type="match status" value="2"/>
</dbReference>
<dbReference type="PANTHER" id="PTHR11904">
    <property type="entry name" value="METHYLTHIOADENOSINE/PURINE NUCLEOSIDE PHOSPHORYLASE"/>
    <property type="match status" value="1"/>
</dbReference>
<keyword evidence="4 9" id="KW-0328">Glycosyltransferase</keyword>
<dbReference type="InterPro" id="IPR000845">
    <property type="entry name" value="Nucleoside_phosphorylase_d"/>
</dbReference>
<dbReference type="InterPro" id="IPR011268">
    <property type="entry name" value="Purine_phosphorylase"/>
</dbReference>
<dbReference type="GO" id="GO:0004731">
    <property type="term" value="F:purine-nucleoside phosphorylase activity"/>
    <property type="evidence" value="ECO:0007669"/>
    <property type="project" value="UniProtKB-EC"/>
</dbReference>
<proteinExistence type="inferred from homology"/>
<gene>
    <name evidence="9" type="primary">punA_2</name>
    <name evidence="9" type="ORF">TBK1r_24230</name>
</gene>
<dbReference type="EC" id="2.4.2.1" evidence="3"/>
<evidence type="ECO:0000256" key="1">
    <source>
        <dbReference type="ARBA" id="ARBA00005058"/>
    </source>
</evidence>
<evidence type="ECO:0000256" key="2">
    <source>
        <dbReference type="ARBA" id="ARBA00006751"/>
    </source>
</evidence>
<keyword evidence="5 9" id="KW-0808">Transferase</keyword>
<comment type="similarity">
    <text evidence="2">Belongs to the PNP/MTAP phosphorylase family.</text>
</comment>
<feature type="domain" description="Nucleoside phosphorylase" evidence="8">
    <location>
        <begin position="239"/>
        <end position="349"/>
    </location>
</feature>
<keyword evidence="10" id="KW-1185">Reference proteome</keyword>
<evidence type="ECO:0000313" key="10">
    <source>
        <dbReference type="Proteomes" id="UP000318081"/>
    </source>
</evidence>
<evidence type="ECO:0000313" key="9">
    <source>
        <dbReference type="EMBL" id="QDV83482.1"/>
    </source>
</evidence>
<evidence type="ECO:0000256" key="6">
    <source>
        <dbReference type="ARBA" id="ARBA00031036"/>
    </source>
</evidence>
<dbReference type="Proteomes" id="UP000318081">
    <property type="component" value="Chromosome"/>
</dbReference>
<dbReference type="SUPFAM" id="SSF53167">
    <property type="entry name" value="Purine and uridine phosphorylases"/>
    <property type="match status" value="1"/>
</dbReference>
<dbReference type="CDD" id="cd09009">
    <property type="entry name" value="PNP-EcPNPII_like"/>
    <property type="match status" value="1"/>
</dbReference>
<organism evidence="9 10">
    <name type="scientific">Stieleria magnilauensis</name>
    <dbReference type="NCBI Taxonomy" id="2527963"/>
    <lineage>
        <taxon>Bacteria</taxon>
        <taxon>Pseudomonadati</taxon>
        <taxon>Planctomycetota</taxon>
        <taxon>Planctomycetia</taxon>
        <taxon>Pirellulales</taxon>
        <taxon>Pirellulaceae</taxon>
        <taxon>Stieleria</taxon>
    </lineage>
</organism>
<feature type="domain" description="Nucleoside phosphorylase" evidence="8">
    <location>
        <begin position="40"/>
        <end position="152"/>
    </location>
</feature>
<accession>A0ABX5XNB3</accession>
<protein>
    <recommendedName>
        <fullName evidence="3">purine-nucleoside phosphorylase</fullName>
        <ecNumber evidence="3">2.4.2.1</ecNumber>
    </recommendedName>
    <alternativeName>
        <fullName evidence="6">Inosine-guanosine phosphorylase</fullName>
    </alternativeName>
</protein>
<sequence>MEDQAESPEAAVAMAVAMLRETIGTDWDYGNDIAGPTVTAIVLGSGLGSLADKIESPVIVPFGDIPGFAHSTASGHRGQLVFGTLGGEPVVAMAGRLHRYEGWSDDQVTFPIRVMHGLGAKRLIASNAAGGVNPKLAVGDIVVLCDQINWLHPRRQIALPKRTEQKETAPSATEAAPGSHAVKHLSPAFDEVSAAGRKPSGSSSLPEHRRARVLPQKNTSPRYPGGLPIGFPAGRRGQIFDPQLVSLALAAAREGGFVAVPGTYLATLGPTYETRAEYRMMRRIGADVVGMSTAGEVLTAANLDMSVLALSIVSNVADPDRAKVADHAEVLEAGDAAAAKLEGIVRRILSGHRV</sequence>
<dbReference type="PANTHER" id="PTHR11904:SF9">
    <property type="entry name" value="PURINE NUCLEOSIDE PHOSPHORYLASE-RELATED"/>
    <property type="match status" value="1"/>
</dbReference>
<comment type="pathway">
    <text evidence="1">Purine metabolism; purine nucleoside salvage.</text>
</comment>
<evidence type="ECO:0000256" key="7">
    <source>
        <dbReference type="SAM" id="MobiDB-lite"/>
    </source>
</evidence>
<feature type="region of interest" description="Disordered" evidence="7">
    <location>
        <begin position="159"/>
        <end position="221"/>
    </location>
</feature>